<comment type="caution">
    <text evidence="2">The sequence shown here is derived from an EMBL/GenBank/DDBJ whole genome shotgun (WGS) entry which is preliminary data.</text>
</comment>
<dbReference type="AlphaFoldDB" id="A0ABD3CJ32"/>
<dbReference type="PANTHER" id="PTHR34807:SF3">
    <property type="entry name" value="OS08G0270800 PROTEIN"/>
    <property type="match status" value="1"/>
</dbReference>
<evidence type="ECO:0000313" key="3">
    <source>
        <dbReference type="Proteomes" id="UP001632038"/>
    </source>
</evidence>
<proteinExistence type="predicted"/>
<name>A0ABD3CJ32_9LAMI</name>
<feature type="compositionally biased region" description="Basic residues" evidence="1">
    <location>
        <begin position="100"/>
        <end position="117"/>
    </location>
</feature>
<evidence type="ECO:0000313" key="2">
    <source>
        <dbReference type="EMBL" id="KAL3629564.1"/>
    </source>
</evidence>
<gene>
    <name evidence="2" type="ORF">CASFOL_026786</name>
</gene>
<protein>
    <submittedName>
        <fullName evidence="2">Uncharacterized protein</fullName>
    </submittedName>
</protein>
<dbReference type="PANTHER" id="PTHR34807">
    <property type="entry name" value="OS08G0270800 PROTEIN"/>
    <property type="match status" value="1"/>
</dbReference>
<keyword evidence="3" id="KW-1185">Reference proteome</keyword>
<feature type="region of interest" description="Disordered" evidence="1">
    <location>
        <begin position="87"/>
        <end position="127"/>
    </location>
</feature>
<evidence type="ECO:0000256" key="1">
    <source>
        <dbReference type="SAM" id="MobiDB-lite"/>
    </source>
</evidence>
<reference evidence="3" key="1">
    <citation type="journal article" date="2024" name="IScience">
        <title>Strigolactones Initiate the Formation of Haustorium-like Structures in Castilleja.</title>
        <authorList>
            <person name="Buerger M."/>
            <person name="Peterson D."/>
            <person name="Chory J."/>
        </authorList>
    </citation>
    <scope>NUCLEOTIDE SEQUENCE [LARGE SCALE GENOMIC DNA]</scope>
</reference>
<organism evidence="2 3">
    <name type="scientific">Castilleja foliolosa</name>
    <dbReference type="NCBI Taxonomy" id="1961234"/>
    <lineage>
        <taxon>Eukaryota</taxon>
        <taxon>Viridiplantae</taxon>
        <taxon>Streptophyta</taxon>
        <taxon>Embryophyta</taxon>
        <taxon>Tracheophyta</taxon>
        <taxon>Spermatophyta</taxon>
        <taxon>Magnoliopsida</taxon>
        <taxon>eudicotyledons</taxon>
        <taxon>Gunneridae</taxon>
        <taxon>Pentapetalae</taxon>
        <taxon>asterids</taxon>
        <taxon>lamiids</taxon>
        <taxon>Lamiales</taxon>
        <taxon>Orobanchaceae</taxon>
        <taxon>Pedicularideae</taxon>
        <taxon>Castillejinae</taxon>
        <taxon>Castilleja</taxon>
    </lineage>
</organism>
<accession>A0ABD3CJ32</accession>
<dbReference type="EMBL" id="JAVIJP010000034">
    <property type="protein sequence ID" value="KAL3629564.1"/>
    <property type="molecule type" value="Genomic_DNA"/>
</dbReference>
<sequence length="262" mass="29838">MSKMTKRAVGLDLVSPYGVSGCEDAKTRLKHTALMQDFLELQKEVDVIRSNLDAGKQRKLMLAAEVRFLRKKYEYFVKTKTSNLSQKGEKFAQPTNLPKQTKHSKGLNKKPAVHHKLPPIPETKPKKKNYIGKERVSLIGQQSLTPVTDFDPKRNIIPVIDLNQKEIVHANDVALRNKALTFDLNHDNNNNLHSGNEVFMRRRAPIFDLNEISTGDEDFQFEALKFEEQNDLMLAVCRNTGEGPSHVGKRKISWQDPVALRV</sequence>
<dbReference type="Proteomes" id="UP001632038">
    <property type="component" value="Unassembled WGS sequence"/>
</dbReference>